<comment type="function">
    <text evidence="11 14">Involved in the type II fatty acid elongation cycle. Catalyzes the elongation of a wide range of acyl-ACP by the addition of two carbons from malonyl-ACP to an acyl acceptor. Can efficiently catalyze the conversion of palmitoleoyl-ACP (cis-hexadec-9-enoyl-ACP) to cis-vaccenoyl-ACP (cis-octadec-11-enoyl-ACP), an essential step in the thermal regulation of fatty acid composition.</text>
</comment>
<evidence type="ECO:0000256" key="13">
    <source>
        <dbReference type="ARBA" id="ARBA00047659"/>
    </source>
</evidence>
<keyword evidence="6 14" id="KW-0808">Transferase</keyword>
<dbReference type="NCBIfam" id="NF004970">
    <property type="entry name" value="PRK06333.1"/>
    <property type="match status" value="1"/>
</dbReference>
<evidence type="ECO:0000313" key="18">
    <source>
        <dbReference type="EMBL" id="TZE83383.1"/>
    </source>
</evidence>
<dbReference type="PROSITE" id="PS52004">
    <property type="entry name" value="KS3_2"/>
    <property type="match status" value="1"/>
</dbReference>
<dbReference type="PANTHER" id="PTHR11712:SF336">
    <property type="entry name" value="3-OXOACYL-[ACYL-CARRIER-PROTEIN] SYNTHASE, MITOCHONDRIAL"/>
    <property type="match status" value="1"/>
</dbReference>
<sequence>MEKKRVVITGMGVITPIGIGLDEYWNALKEGKSGIDYITKFDASEYSTRIAGEVKAFDPVDYIDKKEAKRMDRFTQFAVAATSMAIKDASLDLAKEDSERIGVILGTGVGGIETLEDQFRVFYEKGPGKVSPFFIPMMIANMAAGQVAIIFGAKGVNETTISACASATNAIGDAFRFIQNGEADIIITGGAEAPITPTAFAGFCSMKAMSTHNDNPKEASRPFDAERDGFVMGEGAGILILEELTHALRREARIYAEIVGYGLTADAYHITTPAPEGEGAARAMRNALNDAGISPEEVQYINAHGTSTDYNDKFETMAIKTVFKDHAYKLAVSSTKSMTGHLLGAAGGIESVATVLSIYDGFVAPTINYKTPDPECDLDYVPNTGRHIDINYAVKNNFGFGGQNASLIFKKYID</sequence>
<dbReference type="FunFam" id="3.40.47.10:FF:000009">
    <property type="entry name" value="3-oxoacyl-[acyl-carrier-protein] synthase 2"/>
    <property type="match status" value="1"/>
</dbReference>
<comment type="catalytic activity">
    <reaction evidence="13 14">
        <text>a fatty acyl-[ACP] + malonyl-[ACP] + H(+) = a 3-oxoacyl-[ACP] + holo-[ACP] + CO2</text>
        <dbReference type="Rhea" id="RHEA:22836"/>
        <dbReference type="Rhea" id="RHEA-COMP:9623"/>
        <dbReference type="Rhea" id="RHEA-COMP:9685"/>
        <dbReference type="Rhea" id="RHEA-COMP:9916"/>
        <dbReference type="Rhea" id="RHEA-COMP:14125"/>
        <dbReference type="ChEBI" id="CHEBI:15378"/>
        <dbReference type="ChEBI" id="CHEBI:16526"/>
        <dbReference type="ChEBI" id="CHEBI:64479"/>
        <dbReference type="ChEBI" id="CHEBI:78449"/>
        <dbReference type="ChEBI" id="CHEBI:78776"/>
        <dbReference type="ChEBI" id="CHEBI:138651"/>
    </reaction>
</comment>
<feature type="domain" description="Ketosynthase family 3 (KS3)" evidence="17">
    <location>
        <begin position="3"/>
        <end position="411"/>
    </location>
</feature>
<evidence type="ECO:0000256" key="4">
    <source>
        <dbReference type="ARBA" id="ARBA00014657"/>
    </source>
</evidence>
<evidence type="ECO:0000256" key="8">
    <source>
        <dbReference type="ARBA" id="ARBA00023098"/>
    </source>
</evidence>
<dbReference type="InterPro" id="IPR020841">
    <property type="entry name" value="PKS_Beta-ketoAc_synthase_dom"/>
</dbReference>
<evidence type="ECO:0000256" key="1">
    <source>
        <dbReference type="ARBA" id="ARBA00005194"/>
    </source>
</evidence>
<dbReference type="NCBIfam" id="TIGR03150">
    <property type="entry name" value="fabF"/>
    <property type="match status" value="1"/>
</dbReference>
<dbReference type="PIRSF" id="PIRSF000447">
    <property type="entry name" value="KAS_II"/>
    <property type="match status" value="1"/>
</dbReference>
<dbReference type="InterPro" id="IPR014031">
    <property type="entry name" value="Ketoacyl_synth_C"/>
</dbReference>
<dbReference type="Gene3D" id="3.40.47.10">
    <property type="match status" value="1"/>
</dbReference>
<dbReference type="GO" id="GO:0006633">
    <property type="term" value="P:fatty acid biosynthetic process"/>
    <property type="evidence" value="ECO:0007669"/>
    <property type="project" value="UniProtKB-UniRule"/>
</dbReference>
<reference evidence="18 19" key="1">
    <citation type="submission" date="2019-08" db="EMBL/GenBank/DDBJ databases">
        <title>Calorimonas adulescens gen. nov., sp. nov., an anaerobic thermophilic bacterium from Sakhalin hot spring.</title>
        <authorList>
            <person name="Khomyakova M.A."/>
            <person name="Merkel A.Y."/>
            <person name="Novikov A."/>
            <person name="Bonch-Osmolovskaya E.A."/>
            <person name="Slobodkin A.I."/>
        </authorList>
    </citation>
    <scope>NUCLEOTIDE SEQUENCE [LARGE SCALE GENOMIC DNA]</scope>
    <source>
        <strain evidence="18 19">A05MB</strain>
    </source>
</reference>
<dbReference type="InterPro" id="IPR018201">
    <property type="entry name" value="Ketoacyl_synth_AS"/>
</dbReference>
<dbReference type="InterPro" id="IPR017568">
    <property type="entry name" value="3-oxoacyl-ACP_synth-2"/>
</dbReference>
<evidence type="ECO:0000259" key="17">
    <source>
        <dbReference type="PROSITE" id="PS52004"/>
    </source>
</evidence>
<feature type="active site" description="For beta-ketoacyl synthase activity" evidence="15">
    <location>
        <position position="164"/>
    </location>
</feature>
<dbReference type="Pfam" id="PF00109">
    <property type="entry name" value="ketoacyl-synt"/>
    <property type="match status" value="1"/>
</dbReference>
<dbReference type="SUPFAM" id="SSF53901">
    <property type="entry name" value="Thiolase-like"/>
    <property type="match status" value="2"/>
</dbReference>
<dbReference type="InterPro" id="IPR014030">
    <property type="entry name" value="Ketoacyl_synth_N"/>
</dbReference>
<dbReference type="GO" id="GO:0005829">
    <property type="term" value="C:cytosol"/>
    <property type="evidence" value="ECO:0007669"/>
    <property type="project" value="TreeGrafter"/>
</dbReference>
<dbReference type="InterPro" id="IPR000794">
    <property type="entry name" value="Beta-ketoacyl_synthase"/>
</dbReference>
<dbReference type="RefSeq" id="WP_149544001.1">
    <property type="nucleotide sequence ID" value="NZ_VTPS01000001.1"/>
</dbReference>
<evidence type="ECO:0000256" key="9">
    <source>
        <dbReference type="ARBA" id="ARBA00023160"/>
    </source>
</evidence>
<evidence type="ECO:0000256" key="10">
    <source>
        <dbReference type="ARBA" id="ARBA00023315"/>
    </source>
</evidence>
<keyword evidence="9 14" id="KW-0275">Fatty acid biosynthesis</keyword>
<keyword evidence="10 14" id="KW-0012">Acyltransferase</keyword>
<dbReference type="InterPro" id="IPR016039">
    <property type="entry name" value="Thiolase-like"/>
</dbReference>
<keyword evidence="19" id="KW-1185">Reference proteome</keyword>
<dbReference type="PROSITE" id="PS00606">
    <property type="entry name" value="KS3_1"/>
    <property type="match status" value="1"/>
</dbReference>
<proteinExistence type="inferred from homology"/>
<evidence type="ECO:0000256" key="12">
    <source>
        <dbReference type="ARBA" id="ARBA00047318"/>
    </source>
</evidence>
<dbReference type="Proteomes" id="UP000322976">
    <property type="component" value="Unassembled WGS sequence"/>
</dbReference>
<protein>
    <recommendedName>
        <fullName evidence="4 14">3-oxoacyl-[acyl-carrier-protein] synthase 2</fullName>
        <ecNumber evidence="3 14">2.3.1.179</ecNumber>
    </recommendedName>
</protein>
<evidence type="ECO:0000256" key="3">
    <source>
        <dbReference type="ARBA" id="ARBA00012356"/>
    </source>
</evidence>
<comment type="catalytic activity">
    <reaction evidence="12 14">
        <text>(9Z)-hexadecenoyl-[ACP] + malonyl-[ACP] + H(+) = 3-oxo-(11Z)-octadecenoyl-[ACP] + holo-[ACP] + CO2</text>
        <dbReference type="Rhea" id="RHEA:55040"/>
        <dbReference type="Rhea" id="RHEA-COMP:9623"/>
        <dbReference type="Rhea" id="RHEA-COMP:9685"/>
        <dbReference type="Rhea" id="RHEA-COMP:10800"/>
        <dbReference type="Rhea" id="RHEA-COMP:14074"/>
        <dbReference type="ChEBI" id="CHEBI:15378"/>
        <dbReference type="ChEBI" id="CHEBI:16526"/>
        <dbReference type="ChEBI" id="CHEBI:64479"/>
        <dbReference type="ChEBI" id="CHEBI:78449"/>
        <dbReference type="ChEBI" id="CHEBI:83989"/>
        <dbReference type="ChEBI" id="CHEBI:138538"/>
        <dbReference type="EC" id="2.3.1.179"/>
    </reaction>
</comment>
<keyword evidence="8" id="KW-0443">Lipid metabolism</keyword>
<comment type="similarity">
    <text evidence="2 14 16">Belongs to the thiolase-like superfamily. Beta-ketoacyl-ACP synthases family.</text>
</comment>
<organism evidence="18 19">
    <name type="scientific">Calorimonas adulescens</name>
    <dbReference type="NCBI Taxonomy" id="2606906"/>
    <lineage>
        <taxon>Bacteria</taxon>
        <taxon>Bacillati</taxon>
        <taxon>Bacillota</taxon>
        <taxon>Clostridia</taxon>
        <taxon>Thermoanaerobacterales</taxon>
        <taxon>Thermoanaerobacteraceae</taxon>
        <taxon>Calorimonas</taxon>
    </lineage>
</organism>
<evidence type="ECO:0000256" key="11">
    <source>
        <dbReference type="ARBA" id="ARBA00024006"/>
    </source>
</evidence>
<dbReference type="GO" id="GO:0004315">
    <property type="term" value="F:3-oxoacyl-[acyl-carrier-protein] synthase activity"/>
    <property type="evidence" value="ECO:0007669"/>
    <property type="project" value="UniProtKB-UniRule"/>
</dbReference>
<dbReference type="UniPathway" id="UPA00094"/>
<name>A0A5D8QIQ6_9THEO</name>
<comment type="caution">
    <text evidence="18">The sequence shown here is derived from an EMBL/GenBank/DDBJ whole genome shotgun (WGS) entry which is preliminary data.</text>
</comment>
<keyword evidence="7" id="KW-0276">Fatty acid metabolism</keyword>
<dbReference type="NCBIfam" id="NF005589">
    <property type="entry name" value="PRK07314.1"/>
    <property type="match status" value="1"/>
</dbReference>
<evidence type="ECO:0000256" key="6">
    <source>
        <dbReference type="ARBA" id="ARBA00022679"/>
    </source>
</evidence>
<dbReference type="Pfam" id="PF02801">
    <property type="entry name" value="Ketoacyl-synt_C"/>
    <property type="match status" value="1"/>
</dbReference>
<evidence type="ECO:0000256" key="16">
    <source>
        <dbReference type="RuleBase" id="RU003694"/>
    </source>
</evidence>
<dbReference type="EMBL" id="VTPS01000001">
    <property type="protein sequence ID" value="TZE83383.1"/>
    <property type="molecule type" value="Genomic_DNA"/>
</dbReference>
<evidence type="ECO:0000313" key="19">
    <source>
        <dbReference type="Proteomes" id="UP000322976"/>
    </source>
</evidence>
<dbReference type="PANTHER" id="PTHR11712">
    <property type="entry name" value="POLYKETIDE SYNTHASE-RELATED"/>
    <property type="match status" value="1"/>
</dbReference>
<evidence type="ECO:0000256" key="5">
    <source>
        <dbReference type="ARBA" id="ARBA00022516"/>
    </source>
</evidence>
<evidence type="ECO:0000256" key="14">
    <source>
        <dbReference type="PIRNR" id="PIRNR000447"/>
    </source>
</evidence>
<dbReference type="AlphaFoldDB" id="A0A5D8QIQ6"/>
<dbReference type="EC" id="2.3.1.179" evidence="3 14"/>
<dbReference type="SMART" id="SM00825">
    <property type="entry name" value="PKS_KS"/>
    <property type="match status" value="1"/>
</dbReference>
<comment type="pathway">
    <text evidence="1 14">Lipid metabolism; fatty acid biosynthesis.</text>
</comment>
<evidence type="ECO:0000256" key="15">
    <source>
        <dbReference type="PIRSR" id="PIRSR000447-1"/>
    </source>
</evidence>
<dbReference type="CDD" id="cd00834">
    <property type="entry name" value="KAS_I_II"/>
    <property type="match status" value="1"/>
</dbReference>
<evidence type="ECO:0000256" key="7">
    <source>
        <dbReference type="ARBA" id="ARBA00022832"/>
    </source>
</evidence>
<keyword evidence="5 14" id="KW-0444">Lipid biosynthesis</keyword>
<accession>A0A5D8QIQ6</accession>
<gene>
    <name evidence="18" type="primary">fabF</name>
    <name evidence="18" type="ORF">FWJ32_00415</name>
</gene>
<evidence type="ECO:0000256" key="2">
    <source>
        <dbReference type="ARBA" id="ARBA00008467"/>
    </source>
</evidence>